<evidence type="ECO:0000256" key="2">
    <source>
        <dbReference type="ARBA" id="ARBA00023170"/>
    </source>
</evidence>
<dbReference type="GO" id="GO:0007214">
    <property type="term" value="P:gamma-aminobutyric acid signaling pathway"/>
    <property type="evidence" value="ECO:0007669"/>
    <property type="project" value="TreeGrafter"/>
</dbReference>
<dbReference type="SUPFAM" id="SSF53822">
    <property type="entry name" value="Periplasmic binding protein-like I"/>
    <property type="match status" value="1"/>
</dbReference>
<dbReference type="GO" id="GO:0038039">
    <property type="term" value="C:G protein-coupled receptor heterodimeric complex"/>
    <property type="evidence" value="ECO:0007669"/>
    <property type="project" value="TreeGrafter"/>
</dbReference>
<evidence type="ECO:0000313" key="5">
    <source>
        <dbReference type="EMBL" id="CAI8009752.1"/>
    </source>
</evidence>
<name>A0AA35RGM2_GEOBA</name>
<protein>
    <submittedName>
        <fullName evidence="5">Uncharacterized protein</fullName>
    </submittedName>
</protein>
<keyword evidence="6" id="KW-1185">Reference proteome</keyword>
<dbReference type="InterPro" id="IPR002455">
    <property type="entry name" value="GPCR3_GABA-B"/>
</dbReference>
<keyword evidence="1" id="KW-0297">G-protein coupled receptor</keyword>
<dbReference type="AlphaFoldDB" id="A0AA35RGM2"/>
<dbReference type="InterPro" id="IPR028082">
    <property type="entry name" value="Peripla_BP_I"/>
</dbReference>
<dbReference type="Gene3D" id="3.40.50.2300">
    <property type="match status" value="2"/>
</dbReference>
<reference evidence="5" key="1">
    <citation type="submission" date="2023-03" db="EMBL/GenBank/DDBJ databases">
        <authorList>
            <person name="Steffen K."/>
            <person name="Cardenas P."/>
        </authorList>
    </citation>
    <scope>NUCLEOTIDE SEQUENCE</scope>
</reference>
<dbReference type="GO" id="GO:0004965">
    <property type="term" value="F:G protein-coupled GABA receptor activity"/>
    <property type="evidence" value="ECO:0007669"/>
    <property type="project" value="InterPro"/>
</dbReference>
<evidence type="ECO:0000313" key="6">
    <source>
        <dbReference type="Proteomes" id="UP001174909"/>
    </source>
</evidence>
<comment type="caution">
    <text evidence="5">The sequence shown here is derived from an EMBL/GenBank/DDBJ whole genome shotgun (WGS) entry which is preliminary data.</text>
</comment>
<evidence type="ECO:0000256" key="1">
    <source>
        <dbReference type="ARBA" id="ARBA00023040"/>
    </source>
</evidence>
<organism evidence="5 6">
    <name type="scientific">Geodia barretti</name>
    <name type="common">Barrett's horny sponge</name>
    <dbReference type="NCBI Taxonomy" id="519541"/>
    <lineage>
        <taxon>Eukaryota</taxon>
        <taxon>Metazoa</taxon>
        <taxon>Porifera</taxon>
        <taxon>Demospongiae</taxon>
        <taxon>Heteroscleromorpha</taxon>
        <taxon>Tetractinellida</taxon>
        <taxon>Astrophorina</taxon>
        <taxon>Geodiidae</taxon>
        <taxon>Geodia</taxon>
    </lineage>
</organism>
<dbReference type="PANTHER" id="PTHR10519:SF20">
    <property type="entry name" value="G-PROTEIN COUPLED RECEPTOR 156-RELATED"/>
    <property type="match status" value="1"/>
</dbReference>
<keyword evidence="2" id="KW-0675">Receptor</keyword>
<dbReference type="Proteomes" id="UP001174909">
    <property type="component" value="Unassembled WGS sequence"/>
</dbReference>
<evidence type="ECO:0000256" key="4">
    <source>
        <dbReference type="ARBA" id="ARBA00023224"/>
    </source>
</evidence>
<sequence>MCEAYKNSLLYPRYLFFTISWYNAGWWRDGVEQYGCTPEQMEQVLEHTLTIVFLPSARYLDPSLTTDTKANLTIGEYLRRESEDYVNSAPLNISKVDEFSSDCYDGMYAFTYALNNTINGMRIYSFLVCYLCF</sequence>
<keyword evidence="3" id="KW-0325">Glycoprotein</keyword>
<evidence type="ECO:0000256" key="3">
    <source>
        <dbReference type="ARBA" id="ARBA00023180"/>
    </source>
</evidence>
<gene>
    <name evidence="5" type="ORF">GBAR_LOCUS6519</name>
</gene>
<accession>A0AA35RGM2</accession>
<dbReference type="PANTHER" id="PTHR10519">
    <property type="entry name" value="GABA-B RECEPTOR"/>
    <property type="match status" value="1"/>
</dbReference>
<dbReference type="EMBL" id="CASHTH010000989">
    <property type="protein sequence ID" value="CAI8009752.1"/>
    <property type="molecule type" value="Genomic_DNA"/>
</dbReference>
<proteinExistence type="predicted"/>
<keyword evidence="4" id="KW-0807">Transducer</keyword>